<organism evidence="4 5">
    <name type="scientific">Saitozyma podzolica</name>
    <dbReference type="NCBI Taxonomy" id="1890683"/>
    <lineage>
        <taxon>Eukaryota</taxon>
        <taxon>Fungi</taxon>
        <taxon>Dikarya</taxon>
        <taxon>Basidiomycota</taxon>
        <taxon>Agaricomycotina</taxon>
        <taxon>Tremellomycetes</taxon>
        <taxon>Tremellales</taxon>
        <taxon>Trimorphomycetaceae</taxon>
        <taxon>Saitozyma</taxon>
    </lineage>
</organism>
<dbReference type="STRING" id="1890683.A0A427YVB3"/>
<evidence type="ECO:0000313" key="4">
    <source>
        <dbReference type="EMBL" id="RSH95078.1"/>
    </source>
</evidence>
<dbReference type="Gene3D" id="3.40.50.2000">
    <property type="entry name" value="Glycogen Phosphorylase B"/>
    <property type="match status" value="1"/>
</dbReference>
<keyword evidence="3" id="KW-0328">Glycosyltransferase</keyword>
<dbReference type="InterPro" id="IPR002213">
    <property type="entry name" value="UDP_glucos_trans"/>
</dbReference>
<dbReference type="CDD" id="cd03784">
    <property type="entry name" value="GT1_Gtf-like"/>
    <property type="match status" value="1"/>
</dbReference>
<keyword evidence="2 3" id="KW-0808">Transferase</keyword>
<dbReference type="PANTHER" id="PTHR48047:SF215">
    <property type="entry name" value="GLYCOSYLTRANSFERASE"/>
    <property type="match status" value="1"/>
</dbReference>
<sequence length="518" mass="57076">MSDNSVPAATDALPRHYLVITYPSWAHNRSELALALTLLHLNPSLLVTVLIHSNRSKASALEIAQYPHISQPERMRVIHYGNEGQVEGEGMFNPRGGFRAQITQETEGWAEKLAKLESVVDTVTGEHVQPHQVPLTAILSDITLALFAHAIKGAVALSEPDRTPPKAFAFCPYNAAFIVQLFVEELSDYVPRVRRAFILSNEDILHIPGTSPAHYYELAPIAKESMTKSLSLRPDMPQMTSVFFDGAIIGWPAVLSADLEPVIAKTLGASFAVGPALPRRGAEEWSVELHQGACNAYLDEVLRTDGPQSLLYISFGSVVFAPSEQQLSILFDILEELHLPFILAQGNAQDGNCPPEVREMMLQRVGKGKNRGLLLPWAPQRAILDHPATGLFLSHGGSNSALEAIMSRVPMIMWPSGFDQPSIANELDTLGVARELFQIRDGPNIGRPVTRNDIGVQGTPEAIREEMLDVFGGLRGLRSDSINALRARVDEVRERVREDREVGMSHHNLMRLAFLERA</sequence>
<name>A0A427YVB3_9TREE</name>
<dbReference type="Pfam" id="PF00201">
    <property type="entry name" value="UDPGT"/>
    <property type="match status" value="1"/>
</dbReference>
<evidence type="ECO:0000313" key="5">
    <source>
        <dbReference type="Proteomes" id="UP000279259"/>
    </source>
</evidence>
<comment type="caution">
    <text evidence="4">The sequence shown here is derived from an EMBL/GenBank/DDBJ whole genome shotgun (WGS) entry which is preliminary data.</text>
</comment>
<evidence type="ECO:0000256" key="2">
    <source>
        <dbReference type="ARBA" id="ARBA00022679"/>
    </source>
</evidence>
<gene>
    <name evidence="4" type="ORF">EHS25_000164</name>
</gene>
<dbReference type="GO" id="GO:0035251">
    <property type="term" value="F:UDP-glucosyltransferase activity"/>
    <property type="evidence" value="ECO:0007669"/>
    <property type="project" value="TreeGrafter"/>
</dbReference>
<comment type="similarity">
    <text evidence="1 3">Belongs to the UDP-glycosyltransferase family.</text>
</comment>
<evidence type="ECO:0000256" key="1">
    <source>
        <dbReference type="ARBA" id="ARBA00009995"/>
    </source>
</evidence>
<evidence type="ECO:0000256" key="3">
    <source>
        <dbReference type="RuleBase" id="RU003718"/>
    </source>
</evidence>
<reference evidence="4 5" key="1">
    <citation type="submission" date="2018-11" db="EMBL/GenBank/DDBJ databases">
        <title>Genome sequence of Saitozyma podzolica DSM 27192.</title>
        <authorList>
            <person name="Aliyu H."/>
            <person name="Gorte O."/>
            <person name="Ochsenreither K."/>
        </authorList>
    </citation>
    <scope>NUCLEOTIDE SEQUENCE [LARGE SCALE GENOMIC DNA]</scope>
    <source>
        <strain evidence="4 5">DSM 27192</strain>
    </source>
</reference>
<dbReference type="SUPFAM" id="SSF53756">
    <property type="entry name" value="UDP-Glycosyltransferase/glycogen phosphorylase"/>
    <property type="match status" value="1"/>
</dbReference>
<dbReference type="PANTHER" id="PTHR48047">
    <property type="entry name" value="GLYCOSYLTRANSFERASE"/>
    <property type="match status" value="1"/>
</dbReference>
<accession>A0A427YVB3</accession>
<dbReference type="OrthoDB" id="5835829at2759"/>
<dbReference type="EMBL" id="RSCD01000001">
    <property type="protein sequence ID" value="RSH95078.1"/>
    <property type="molecule type" value="Genomic_DNA"/>
</dbReference>
<dbReference type="InterPro" id="IPR035595">
    <property type="entry name" value="UDP_glycos_trans_CS"/>
</dbReference>
<dbReference type="PROSITE" id="PS00375">
    <property type="entry name" value="UDPGT"/>
    <property type="match status" value="1"/>
</dbReference>
<protein>
    <submittedName>
        <fullName evidence="4">Uncharacterized protein</fullName>
    </submittedName>
</protein>
<dbReference type="AlphaFoldDB" id="A0A427YVB3"/>
<dbReference type="Proteomes" id="UP000279259">
    <property type="component" value="Unassembled WGS sequence"/>
</dbReference>
<proteinExistence type="inferred from homology"/>
<keyword evidence="5" id="KW-1185">Reference proteome</keyword>